<dbReference type="AlphaFoldDB" id="A0A3B1DWH2"/>
<name>A0A3B1DWH2_9ZZZZ</name>
<reference evidence="1" key="1">
    <citation type="submission" date="2018-06" db="EMBL/GenBank/DDBJ databases">
        <authorList>
            <person name="Zhirakovskaya E."/>
        </authorList>
    </citation>
    <scope>NUCLEOTIDE SEQUENCE</scope>
</reference>
<protein>
    <submittedName>
        <fullName evidence="1">Uncharacterized protein</fullName>
    </submittedName>
</protein>
<evidence type="ECO:0000313" key="1">
    <source>
        <dbReference type="EMBL" id="VAX33167.1"/>
    </source>
</evidence>
<proteinExistence type="predicted"/>
<gene>
    <name evidence="1" type="ORF">MNBD_NITROSPIRAE03-1206</name>
</gene>
<organism evidence="1">
    <name type="scientific">hydrothermal vent metagenome</name>
    <dbReference type="NCBI Taxonomy" id="652676"/>
    <lineage>
        <taxon>unclassified sequences</taxon>
        <taxon>metagenomes</taxon>
        <taxon>ecological metagenomes</taxon>
    </lineage>
</organism>
<dbReference type="EMBL" id="UOGI01000167">
    <property type="protein sequence ID" value="VAX33167.1"/>
    <property type="molecule type" value="Genomic_DNA"/>
</dbReference>
<feature type="non-terminal residue" evidence="1">
    <location>
        <position position="42"/>
    </location>
</feature>
<sequence>MFGLRKKERRRLRVIIGAMARYGFDSVVSRLHLGVHLPLMER</sequence>
<accession>A0A3B1DWH2</accession>